<dbReference type="SUPFAM" id="SSF55874">
    <property type="entry name" value="ATPase domain of HSP90 chaperone/DNA topoisomerase II/histidine kinase"/>
    <property type="match status" value="1"/>
</dbReference>
<reference evidence="8 9" key="1">
    <citation type="submission" date="2019-12" db="EMBL/GenBank/DDBJ databases">
        <title>Full genome sequence of a Bacillus safensis strain isolated from commercially available natto in Indonesia.</title>
        <authorList>
            <person name="Yoshida M."/>
            <person name="Uomi M."/>
            <person name="Waturangi D."/>
            <person name="Ekaputri J.J."/>
            <person name="Setiamarga D.H.E."/>
        </authorList>
    </citation>
    <scope>NUCLEOTIDE SEQUENCE [LARGE SCALE GENOMIC DNA]</scope>
    <source>
        <strain evidence="8 9">IDN1</strain>
    </source>
</reference>
<evidence type="ECO:0000256" key="6">
    <source>
        <dbReference type="ARBA" id="ARBA00023012"/>
    </source>
</evidence>
<dbReference type="Proteomes" id="UP000464658">
    <property type="component" value="Chromosome"/>
</dbReference>
<accession>A0A5S9M7D2</accession>
<evidence type="ECO:0000256" key="5">
    <source>
        <dbReference type="ARBA" id="ARBA00022777"/>
    </source>
</evidence>
<evidence type="ECO:0000256" key="4">
    <source>
        <dbReference type="ARBA" id="ARBA00022679"/>
    </source>
</evidence>
<evidence type="ECO:0000256" key="1">
    <source>
        <dbReference type="ARBA" id="ARBA00000085"/>
    </source>
</evidence>
<evidence type="ECO:0000259" key="7">
    <source>
        <dbReference type="Pfam" id="PF02518"/>
    </source>
</evidence>
<dbReference type="GO" id="GO:0004721">
    <property type="term" value="F:phosphoprotein phosphatase activity"/>
    <property type="evidence" value="ECO:0007669"/>
    <property type="project" value="TreeGrafter"/>
</dbReference>
<evidence type="ECO:0000313" key="8">
    <source>
        <dbReference type="EMBL" id="BBP88755.1"/>
    </source>
</evidence>
<dbReference type="EC" id="2.7.13.3" evidence="2"/>
<evidence type="ECO:0000256" key="3">
    <source>
        <dbReference type="ARBA" id="ARBA00022553"/>
    </source>
</evidence>
<feature type="domain" description="Histidine kinase/HSP90-like ATPase" evidence="7">
    <location>
        <begin position="4"/>
        <end position="46"/>
    </location>
</feature>
<keyword evidence="6" id="KW-0902">Two-component regulatory system</keyword>
<dbReference type="InterPro" id="IPR036890">
    <property type="entry name" value="HATPase_C_sf"/>
</dbReference>
<comment type="catalytic activity">
    <reaction evidence="1">
        <text>ATP + protein L-histidine = ADP + protein N-phospho-L-histidine.</text>
        <dbReference type="EC" id="2.7.13.3"/>
    </reaction>
</comment>
<keyword evidence="4" id="KW-0808">Transferase</keyword>
<dbReference type="GO" id="GO:0016036">
    <property type="term" value="P:cellular response to phosphate starvation"/>
    <property type="evidence" value="ECO:0007669"/>
    <property type="project" value="TreeGrafter"/>
</dbReference>
<dbReference type="AlphaFoldDB" id="A0A5S9M7D2"/>
<gene>
    <name evidence="8" type="ORF">BsIDN1_23730</name>
</gene>
<organism evidence="8 9">
    <name type="scientific">Bacillus safensis</name>
    <dbReference type="NCBI Taxonomy" id="561879"/>
    <lineage>
        <taxon>Bacteria</taxon>
        <taxon>Bacillati</taxon>
        <taxon>Bacillota</taxon>
        <taxon>Bacilli</taxon>
        <taxon>Bacillales</taxon>
        <taxon>Bacillaceae</taxon>
        <taxon>Bacillus</taxon>
    </lineage>
</organism>
<name>A0A5S9M7D2_BACIA</name>
<dbReference type="EMBL" id="AP021906">
    <property type="protein sequence ID" value="BBP88755.1"/>
    <property type="molecule type" value="Genomic_DNA"/>
</dbReference>
<protein>
    <recommendedName>
        <fullName evidence="2">histidine kinase</fullName>
        <ecNumber evidence="2">2.7.13.3</ecNumber>
    </recommendedName>
</protein>
<evidence type="ECO:0000313" key="9">
    <source>
        <dbReference type="Proteomes" id="UP000464658"/>
    </source>
</evidence>
<evidence type="ECO:0000256" key="2">
    <source>
        <dbReference type="ARBA" id="ARBA00012438"/>
    </source>
</evidence>
<keyword evidence="5" id="KW-0418">Kinase</keyword>
<dbReference type="PANTHER" id="PTHR45453:SF1">
    <property type="entry name" value="PHOSPHATE REGULON SENSOR PROTEIN PHOR"/>
    <property type="match status" value="1"/>
</dbReference>
<dbReference type="Gene3D" id="3.30.565.10">
    <property type="entry name" value="Histidine kinase-like ATPase, C-terminal domain"/>
    <property type="match status" value="1"/>
</dbReference>
<keyword evidence="3" id="KW-0597">Phosphoprotein</keyword>
<dbReference type="InterPro" id="IPR003594">
    <property type="entry name" value="HATPase_dom"/>
</dbReference>
<proteinExistence type="predicted"/>
<dbReference type="InterPro" id="IPR004358">
    <property type="entry name" value="Sig_transdc_His_kin-like_C"/>
</dbReference>
<dbReference type="Pfam" id="PF02518">
    <property type="entry name" value="HATPase_c"/>
    <property type="match status" value="1"/>
</dbReference>
<dbReference type="InterPro" id="IPR050351">
    <property type="entry name" value="BphY/WalK/GraS-like"/>
</dbReference>
<dbReference type="PRINTS" id="PR00344">
    <property type="entry name" value="BCTRLSENSOR"/>
</dbReference>
<dbReference type="GO" id="GO:0005886">
    <property type="term" value="C:plasma membrane"/>
    <property type="evidence" value="ECO:0007669"/>
    <property type="project" value="TreeGrafter"/>
</dbReference>
<dbReference type="GO" id="GO:0000155">
    <property type="term" value="F:phosphorelay sensor kinase activity"/>
    <property type="evidence" value="ECO:0007669"/>
    <property type="project" value="TreeGrafter"/>
</dbReference>
<dbReference type="PANTHER" id="PTHR45453">
    <property type="entry name" value="PHOSPHATE REGULON SENSOR PROTEIN PHOR"/>
    <property type="match status" value="1"/>
</dbReference>
<sequence length="62" mass="6869">MDEARNSETGGTGLGLSIAKQIAEEHEAELKVDSRIGEGTAMTILFFRNKWVFSHQFLISSL</sequence>